<dbReference type="HOGENOM" id="CLU_027853_5_5_11"/>
<dbReference type="KEGG" id="psim:KR76_07600"/>
<dbReference type="eggNOG" id="COG2141">
    <property type="taxonomic scope" value="Bacteria"/>
</dbReference>
<gene>
    <name evidence="2" type="ORF">KR76_07600</name>
</gene>
<protein>
    <submittedName>
        <fullName evidence="2">N5,N10-methylenetetrahydromethanopterin reductase-related protein, SCO5024 family</fullName>
    </submittedName>
</protein>
<keyword evidence="1" id="KW-0560">Oxidoreductase</keyword>
<dbReference type="Proteomes" id="UP000030300">
    <property type="component" value="Chromosome"/>
</dbReference>
<reference evidence="2 3" key="1">
    <citation type="journal article" date="2015" name="Genome Announc.">
        <title>Complete Genome Sequence of Steroid-Transforming Nocardioides simplex VKM Ac-2033D.</title>
        <authorList>
            <person name="Shtratnikova V.Y."/>
            <person name="Schelkunov M.I."/>
            <person name="Pekov Y.A."/>
            <person name="Fokina V.V."/>
            <person name="Logacheva M.D."/>
            <person name="Sokolov S.L."/>
            <person name="Bragin E.Y."/>
            <person name="Ashapkin V.V."/>
            <person name="Donova M.V."/>
        </authorList>
    </citation>
    <scope>NUCLEOTIDE SEQUENCE [LARGE SCALE GENOMIC DNA]</scope>
    <source>
        <strain evidence="2 3">VKM Ac-2033D</strain>
    </source>
</reference>
<dbReference type="GeneID" id="96608795"/>
<evidence type="ECO:0000313" key="2">
    <source>
        <dbReference type="EMBL" id="AIY16664.1"/>
    </source>
</evidence>
<evidence type="ECO:0000256" key="1">
    <source>
        <dbReference type="ARBA" id="ARBA00023002"/>
    </source>
</evidence>
<dbReference type="InterPro" id="IPR036661">
    <property type="entry name" value="Luciferase-like_sf"/>
</dbReference>
<dbReference type="STRING" id="2045.KR76_07600"/>
<dbReference type="PANTHER" id="PTHR43244">
    <property type="match status" value="1"/>
</dbReference>
<dbReference type="InterPro" id="IPR050564">
    <property type="entry name" value="F420-G6PD/mer"/>
</dbReference>
<sequence length="343" mass="36997">MSTPDQREVEVFALSFVPATEFPDLAVHYERSGWHGLLAADSQNLTGDPFAAISVAATRTERIRLGTGVTNPVTRHVAALASAAATAHAFSDGRMVLGIGRGDSSLSHIGRGPAPVREFEEVLTRLRGYLNEGRAQIEEFDSRMDWVAETGLPPVPIEVAASGPRVIKLGACLADRLVLTVGVEPEPIAQALETARKARADAGLDPDGIQYGAYLNVATHRDLDVANQLISGSLSVLARFADRDQRSKLHGDYRIDTHANLRTTPSEEDRILRERFAIVGDPDHCVARIQPLIDLGLDFVIVAGHSRDARRQDLLDSAALLGAEVIPALRPAAHPFTSEVHPS</sequence>
<dbReference type="PANTHER" id="PTHR43244:SF1">
    <property type="entry name" value="5,10-METHYLENETETRAHYDROMETHANOPTERIN REDUCTASE"/>
    <property type="match status" value="1"/>
</dbReference>
<dbReference type="InterPro" id="IPR011251">
    <property type="entry name" value="Luciferase-like_dom"/>
</dbReference>
<name>A0A0A1DHA1_NOCSI</name>
<proteinExistence type="predicted"/>
<dbReference type="Pfam" id="PF00296">
    <property type="entry name" value="Bac_luciferase"/>
    <property type="match status" value="1"/>
</dbReference>
<dbReference type="RefSeq" id="WP_038677520.1">
    <property type="nucleotide sequence ID" value="NZ_BJMC01000017.1"/>
</dbReference>
<dbReference type="AlphaFoldDB" id="A0A0A1DHA1"/>
<dbReference type="SUPFAM" id="SSF51679">
    <property type="entry name" value="Bacterial luciferase-like"/>
    <property type="match status" value="1"/>
</dbReference>
<dbReference type="EMBL" id="CP009896">
    <property type="protein sequence ID" value="AIY16664.1"/>
    <property type="molecule type" value="Genomic_DNA"/>
</dbReference>
<accession>A0A0A1DHA1</accession>
<evidence type="ECO:0000313" key="3">
    <source>
        <dbReference type="Proteomes" id="UP000030300"/>
    </source>
</evidence>
<dbReference type="Gene3D" id="3.20.20.30">
    <property type="entry name" value="Luciferase-like domain"/>
    <property type="match status" value="1"/>
</dbReference>
<dbReference type="OrthoDB" id="5175259at2"/>
<organism evidence="2 3">
    <name type="scientific">Nocardioides simplex</name>
    <name type="common">Arthrobacter simplex</name>
    <dbReference type="NCBI Taxonomy" id="2045"/>
    <lineage>
        <taxon>Bacteria</taxon>
        <taxon>Bacillati</taxon>
        <taxon>Actinomycetota</taxon>
        <taxon>Actinomycetes</taxon>
        <taxon>Propionibacteriales</taxon>
        <taxon>Nocardioidaceae</taxon>
        <taxon>Pimelobacter</taxon>
    </lineage>
</organism>
<keyword evidence="3" id="KW-1185">Reference proteome</keyword>
<dbReference type="GO" id="GO:0016705">
    <property type="term" value="F:oxidoreductase activity, acting on paired donors, with incorporation or reduction of molecular oxygen"/>
    <property type="evidence" value="ECO:0007669"/>
    <property type="project" value="InterPro"/>
</dbReference>